<name>A0ABV8UMI8_9PROT</name>
<dbReference type="PANTHER" id="PTHR35526:SF6">
    <property type="entry name" value="SLR1861 PROTEIN"/>
    <property type="match status" value="1"/>
</dbReference>
<evidence type="ECO:0000313" key="4">
    <source>
        <dbReference type="Proteomes" id="UP001595799"/>
    </source>
</evidence>
<keyword evidence="1" id="KW-0418">Kinase</keyword>
<dbReference type="Proteomes" id="UP001595799">
    <property type="component" value="Unassembled WGS sequence"/>
</dbReference>
<evidence type="ECO:0000313" key="3">
    <source>
        <dbReference type="EMBL" id="MFC4352472.1"/>
    </source>
</evidence>
<keyword evidence="3" id="KW-0547">Nucleotide-binding</keyword>
<proteinExistence type="predicted"/>
<dbReference type="RefSeq" id="WP_382422824.1">
    <property type="nucleotide sequence ID" value="NZ_JBHSCW010000007.1"/>
</dbReference>
<keyword evidence="4" id="KW-1185">Reference proteome</keyword>
<organism evidence="3 4">
    <name type="scientific">Fodinicurvata halophila</name>
    <dbReference type="NCBI Taxonomy" id="1419723"/>
    <lineage>
        <taxon>Bacteria</taxon>
        <taxon>Pseudomonadati</taxon>
        <taxon>Pseudomonadota</taxon>
        <taxon>Alphaproteobacteria</taxon>
        <taxon>Rhodospirillales</taxon>
        <taxon>Rhodovibrionaceae</taxon>
        <taxon>Fodinicurvata</taxon>
    </lineage>
</organism>
<gene>
    <name evidence="3" type="ORF">ACFOW6_13055</name>
</gene>
<dbReference type="EC" id="2.7.13.3" evidence="3"/>
<protein>
    <submittedName>
        <fullName evidence="3">ATP-binding protein</fullName>
        <ecNumber evidence="3">2.7.13.3</ecNumber>
    </submittedName>
</protein>
<feature type="domain" description="Histidine kinase/HSP90-like ATPase" evidence="2">
    <location>
        <begin position="6"/>
        <end position="131"/>
    </location>
</feature>
<comment type="caution">
    <text evidence="3">The sequence shown here is derived from an EMBL/GenBank/DDBJ whole genome shotgun (WGS) entry which is preliminary data.</text>
</comment>
<keyword evidence="1" id="KW-0723">Serine/threonine-protein kinase</keyword>
<dbReference type="Pfam" id="PF13581">
    <property type="entry name" value="HATPase_c_2"/>
    <property type="match status" value="1"/>
</dbReference>
<dbReference type="SUPFAM" id="SSF55874">
    <property type="entry name" value="ATPase domain of HSP90 chaperone/DNA topoisomerase II/histidine kinase"/>
    <property type="match status" value="1"/>
</dbReference>
<dbReference type="InterPro" id="IPR003594">
    <property type="entry name" value="HATPase_dom"/>
</dbReference>
<dbReference type="InterPro" id="IPR050267">
    <property type="entry name" value="Anti-sigma-factor_SerPK"/>
</dbReference>
<dbReference type="EMBL" id="JBHSCW010000007">
    <property type="protein sequence ID" value="MFC4352472.1"/>
    <property type="molecule type" value="Genomic_DNA"/>
</dbReference>
<keyword evidence="3" id="KW-0808">Transferase</keyword>
<reference evidence="4" key="1">
    <citation type="journal article" date="2019" name="Int. J. Syst. Evol. Microbiol.">
        <title>The Global Catalogue of Microorganisms (GCM) 10K type strain sequencing project: providing services to taxonomists for standard genome sequencing and annotation.</title>
        <authorList>
            <consortium name="The Broad Institute Genomics Platform"/>
            <consortium name="The Broad Institute Genome Sequencing Center for Infectious Disease"/>
            <person name="Wu L."/>
            <person name="Ma J."/>
        </authorList>
    </citation>
    <scope>NUCLEOTIDE SEQUENCE [LARGE SCALE GENOMIC DNA]</scope>
    <source>
        <strain evidence="4">CECT 8472</strain>
    </source>
</reference>
<evidence type="ECO:0000256" key="1">
    <source>
        <dbReference type="ARBA" id="ARBA00022527"/>
    </source>
</evidence>
<dbReference type="GO" id="GO:0005524">
    <property type="term" value="F:ATP binding"/>
    <property type="evidence" value="ECO:0007669"/>
    <property type="project" value="UniProtKB-KW"/>
</dbReference>
<dbReference type="PANTHER" id="PTHR35526">
    <property type="entry name" value="ANTI-SIGMA-F FACTOR RSBW-RELATED"/>
    <property type="match status" value="1"/>
</dbReference>
<sequence length="136" mass="15087">MDIRLTNDLSDLDRLAEEVGAFCATEGIEQSEALQLNLVLEEIFTNIVSYGYEDARAHEIVVTLESTDGGIRAQVIDDAKAFNPLEVDAADTSSSVEDRQIGGLGLHFLRKMTRDQSYWRKGGRNHLTFVKPVETG</sequence>
<dbReference type="InterPro" id="IPR036890">
    <property type="entry name" value="HATPase_C_sf"/>
</dbReference>
<accession>A0ABV8UMI8</accession>
<dbReference type="GO" id="GO:0004673">
    <property type="term" value="F:protein histidine kinase activity"/>
    <property type="evidence" value="ECO:0007669"/>
    <property type="project" value="UniProtKB-EC"/>
</dbReference>
<dbReference type="Gene3D" id="3.30.565.10">
    <property type="entry name" value="Histidine kinase-like ATPase, C-terminal domain"/>
    <property type="match status" value="1"/>
</dbReference>
<keyword evidence="3" id="KW-0067">ATP-binding</keyword>
<dbReference type="CDD" id="cd16936">
    <property type="entry name" value="HATPase_RsbW-like"/>
    <property type="match status" value="1"/>
</dbReference>
<evidence type="ECO:0000259" key="2">
    <source>
        <dbReference type="Pfam" id="PF13581"/>
    </source>
</evidence>